<accession>A0A2J6PNR8</accession>
<protein>
    <submittedName>
        <fullName evidence="2">HET-domain-containing protein</fullName>
    </submittedName>
</protein>
<dbReference type="STRING" id="1745343.A0A2J6PNR8"/>
<dbReference type="PANTHER" id="PTHR24148:SF64">
    <property type="entry name" value="HETEROKARYON INCOMPATIBILITY DOMAIN-CONTAINING PROTEIN"/>
    <property type="match status" value="1"/>
</dbReference>
<evidence type="ECO:0000313" key="3">
    <source>
        <dbReference type="Proteomes" id="UP000235672"/>
    </source>
</evidence>
<dbReference type="OrthoDB" id="5386682at2759"/>
<proteinExistence type="predicted"/>
<feature type="domain" description="Heterokaryon incompatibility" evidence="1">
    <location>
        <begin position="56"/>
        <end position="216"/>
    </location>
</feature>
<dbReference type="Pfam" id="PF26639">
    <property type="entry name" value="Het-6_barrel"/>
    <property type="match status" value="1"/>
</dbReference>
<evidence type="ECO:0000259" key="1">
    <source>
        <dbReference type="Pfam" id="PF06985"/>
    </source>
</evidence>
<dbReference type="AlphaFoldDB" id="A0A2J6PNR8"/>
<dbReference type="PANTHER" id="PTHR24148">
    <property type="entry name" value="ANKYRIN REPEAT DOMAIN-CONTAINING PROTEIN 39 HOMOLOG-RELATED"/>
    <property type="match status" value="1"/>
</dbReference>
<sequence length="699" mass="78860">MALPSRLQSIVTSNSAIYQAPLSESSIRIVQLHPGHADEPISCSFGIVDLGTAETFQALSYCWGREPADRPIFYNSQPFTPTKNLYAALKQLRLSSRARYMWIDAICINQNSIPERNQQAPLMRQIYQKATTVIVWLGDEDATTALALATMWNHFESCCSYRYGHASREQWLMNSLRVDIVKKVLPEWPDDPKTCTKALQKFFQRPWFSRVWVIQEVQGGSHILLQVGGTTVTWNMVASTAAWIIYVPSSVTHLSEPYKFGGFLHTDLMQQRPFTTKDDVPFLEVLDRCRGFNCTIDKDRIFALLQHTAARILPTGTELGAATKVLHPLRVDIDQRATHFGLKVNYNMTLFEVYRQIVLGSISEGRSLQVLTHASEDAKYREGYPTWMPLWHATDSNFIGLRRTFLYNASREYEPQLSTYTNPMLLGLGRVIVGMVTKTSTNIILSDSKVQQAEGINHGTTLIEIQEISKLLYAIFGNQSTIGCKKQFIVLVRELLRILKTFVLSSLRGCRRGQGPLSCRCMENGVISALARHVASPASGFDEVLEILHCESCFDFDMCINCHKSGHTCPSQHELSPRPIPSMICLLDEQTQSILEAQKGKGDSERFDLGVRQSFDGKCFLELNNALLGRGPDTTRAGDLVVVFFGGRVPFILRQHEDCYALLGECYIHGIMDGEAIDGWLEGRLRETYWYELLTAIVL</sequence>
<dbReference type="InterPro" id="IPR052895">
    <property type="entry name" value="HetReg/Transcr_Mod"/>
</dbReference>
<dbReference type="InterPro" id="IPR010730">
    <property type="entry name" value="HET"/>
</dbReference>
<organism evidence="2 3">
    <name type="scientific">Hyaloscypha hepaticicola</name>
    <dbReference type="NCBI Taxonomy" id="2082293"/>
    <lineage>
        <taxon>Eukaryota</taxon>
        <taxon>Fungi</taxon>
        <taxon>Dikarya</taxon>
        <taxon>Ascomycota</taxon>
        <taxon>Pezizomycotina</taxon>
        <taxon>Leotiomycetes</taxon>
        <taxon>Helotiales</taxon>
        <taxon>Hyaloscyphaceae</taxon>
        <taxon>Hyaloscypha</taxon>
    </lineage>
</organism>
<dbReference type="Proteomes" id="UP000235672">
    <property type="component" value="Unassembled WGS sequence"/>
</dbReference>
<evidence type="ECO:0000313" key="2">
    <source>
        <dbReference type="EMBL" id="PMD15671.1"/>
    </source>
</evidence>
<name>A0A2J6PNR8_9HELO</name>
<dbReference type="EMBL" id="KZ613511">
    <property type="protein sequence ID" value="PMD15671.1"/>
    <property type="molecule type" value="Genomic_DNA"/>
</dbReference>
<reference evidence="2 3" key="1">
    <citation type="submission" date="2016-05" db="EMBL/GenBank/DDBJ databases">
        <title>A degradative enzymes factory behind the ericoid mycorrhizal symbiosis.</title>
        <authorList>
            <consortium name="DOE Joint Genome Institute"/>
            <person name="Martino E."/>
            <person name="Morin E."/>
            <person name="Grelet G."/>
            <person name="Kuo A."/>
            <person name="Kohler A."/>
            <person name="Daghino S."/>
            <person name="Barry K."/>
            <person name="Choi C."/>
            <person name="Cichocki N."/>
            <person name="Clum A."/>
            <person name="Copeland A."/>
            <person name="Hainaut M."/>
            <person name="Haridas S."/>
            <person name="Labutti K."/>
            <person name="Lindquist E."/>
            <person name="Lipzen A."/>
            <person name="Khouja H.-R."/>
            <person name="Murat C."/>
            <person name="Ohm R."/>
            <person name="Olson A."/>
            <person name="Spatafora J."/>
            <person name="Veneault-Fourrey C."/>
            <person name="Henrissat B."/>
            <person name="Grigoriev I."/>
            <person name="Martin F."/>
            <person name="Perotto S."/>
        </authorList>
    </citation>
    <scope>NUCLEOTIDE SEQUENCE [LARGE SCALE GENOMIC DNA]</scope>
    <source>
        <strain evidence="2 3">UAMH 7357</strain>
    </source>
</reference>
<dbReference type="Pfam" id="PF06985">
    <property type="entry name" value="HET"/>
    <property type="match status" value="1"/>
</dbReference>
<gene>
    <name evidence="2" type="ORF">NA56DRAFT_709554</name>
</gene>
<keyword evidence="3" id="KW-1185">Reference proteome</keyword>